<evidence type="ECO:0000313" key="1">
    <source>
        <dbReference type="EMBL" id="ASS88899.1"/>
    </source>
</evidence>
<gene>
    <name evidence="1" type="ORF">AP3564_00270</name>
</gene>
<reference evidence="1 2" key="1">
    <citation type="submission" date="2016-10" db="EMBL/GenBank/DDBJ databases">
        <title>The whole genome sequencing and assembly of Aeribacillus pallidus KCTC3564 strain.</title>
        <authorList>
            <person name="Lee Y.-J."/>
            <person name="Park M.-K."/>
            <person name="Yi H."/>
            <person name="Bahn Y.-S."/>
            <person name="Kim J.F."/>
            <person name="Lee D.-W."/>
        </authorList>
    </citation>
    <scope>NUCLEOTIDE SEQUENCE [LARGE SCALE GENOMIC DNA]</scope>
    <source>
        <strain evidence="1 2">KCTC3564</strain>
    </source>
</reference>
<evidence type="ECO:0000313" key="2">
    <source>
        <dbReference type="Proteomes" id="UP000214606"/>
    </source>
</evidence>
<dbReference type="KEGG" id="apak:AP3564_00270"/>
<organism evidence="1 2">
    <name type="scientific">Aeribacillus pallidus</name>
    <dbReference type="NCBI Taxonomy" id="33936"/>
    <lineage>
        <taxon>Bacteria</taxon>
        <taxon>Bacillati</taxon>
        <taxon>Bacillota</taxon>
        <taxon>Bacilli</taxon>
        <taxon>Bacillales</taxon>
        <taxon>Bacillaceae</taxon>
        <taxon>Aeribacillus</taxon>
    </lineage>
</organism>
<proteinExistence type="predicted"/>
<name>A0A223E120_9BACI</name>
<sequence length="98" mass="11360">MDYRTIETKLKFPEEGIHYDDLLDEEKERFEETFDDGIGEDIDSAALNEWLFKMKASKIRVNGEEQIVRTELQGQANLAFEALVTQAPPRVLKKDTCH</sequence>
<dbReference type="RefSeq" id="WP_420534727.1">
    <property type="nucleotide sequence ID" value="NZ_CP017703.1"/>
</dbReference>
<dbReference type="EMBL" id="CP017703">
    <property type="protein sequence ID" value="ASS88899.1"/>
    <property type="molecule type" value="Genomic_DNA"/>
</dbReference>
<dbReference type="AlphaFoldDB" id="A0A223E120"/>
<dbReference type="Proteomes" id="UP000214606">
    <property type="component" value="Chromosome"/>
</dbReference>
<protein>
    <submittedName>
        <fullName evidence="1">Uncharacterized protein</fullName>
    </submittedName>
</protein>
<accession>A0A223E120</accession>